<dbReference type="PANTHER" id="PTHR47183:SF1">
    <property type="entry name" value="GLUCOSE-1-PHOSPHATE CYTIDYLYLTRANSFERASE"/>
    <property type="match status" value="1"/>
</dbReference>
<organism evidence="2">
    <name type="scientific">marine sediment metagenome</name>
    <dbReference type="NCBI Taxonomy" id="412755"/>
    <lineage>
        <taxon>unclassified sequences</taxon>
        <taxon>metagenomes</taxon>
        <taxon>ecological metagenomes</taxon>
    </lineage>
</organism>
<dbReference type="InterPro" id="IPR013446">
    <property type="entry name" value="G1P_cyt_trans-like"/>
</dbReference>
<comment type="caution">
    <text evidence="2">The sequence shown here is derived from an EMBL/GenBank/DDBJ whole genome shotgun (WGS) entry which is preliminary data.</text>
</comment>
<dbReference type="InterPro" id="IPR046981">
    <property type="entry name" value="G1P_cyt_trans"/>
</dbReference>
<dbReference type="GO" id="GO:0047343">
    <property type="term" value="F:glucose-1-phosphate cytidylyltransferase activity"/>
    <property type="evidence" value="ECO:0007669"/>
    <property type="project" value="InterPro"/>
</dbReference>
<proteinExistence type="predicted"/>
<dbReference type="InterPro" id="IPR029044">
    <property type="entry name" value="Nucleotide-diphossugar_trans"/>
</dbReference>
<dbReference type="PANTHER" id="PTHR47183">
    <property type="entry name" value="GLUCOSE-1-PHOSPHATE CYTIDYLYLTRANSFERASE-RELATED"/>
    <property type="match status" value="1"/>
</dbReference>
<dbReference type="NCBIfam" id="TIGR02623">
    <property type="entry name" value="G1P_cyt_trans"/>
    <property type="match status" value="1"/>
</dbReference>
<evidence type="ECO:0000313" key="2">
    <source>
        <dbReference type="EMBL" id="GAF77738.1"/>
    </source>
</evidence>
<feature type="domain" description="Nucleotidyl transferase" evidence="1">
    <location>
        <begin position="6"/>
        <end position="208"/>
    </location>
</feature>
<dbReference type="GO" id="GO:0009243">
    <property type="term" value="P:O antigen biosynthetic process"/>
    <property type="evidence" value="ECO:0007669"/>
    <property type="project" value="InterPro"/>
</dbReference>
<dbReference type="InterPro" id="IPR005835">
    <property type="entry name" value="NTP_transferase_dom"/>
</dbReference>
<dbReference type="CDD" id="cd02524">
    <property type="entry name" value="G1P_cytidylyltransferase"/>
    <property type="match status" value="1"/>
</dbReference>
<reference evidence="2" key="1">
    <citation type="journal article" date="2014" name="Front. Microbiol.">
        <title>High frequency of phylogenetically diverse reductive dehalogenase-homologous genes in deep subseafloor sedimentary metagenomes.</title>
        <authorList>
            <person name="Kawai M."/>
            <person name="Futagami T."/>
            <person name="Toyoda A."/>
            <person name="Takaki Y."/>
            <person name="Nishi S."/>
            <person name="Hori S."/>
            <person name="Arai W."/>
            <person name="Tsubouchi T."/>
            <person name="Morono Y."/>
            <person name="Uchiyama I."/>
            <person name="Ito T."/>
            <person name="Fujiyama A."/>
            <person name="Inagaki F."/>
            <person name="Takami H."/>
        </authorList>
    </citation>
    <scope>NUCLEOTIDE SEQUENCE</scope>
    <source>
        <strain evidence="2">Expedition CK06-06</strain>
    </source>
</reference>
<dbReference type="AlphaFoldDB" id="X0S9L4"/>
<evidence type="ECO:0000259" key="1">
    <source>
        <dbReference type="Pfam" id="PF00483"/>
    </source>
</evidence>
<dbReference type="SUPFAM" id="SSF53448">
    <property type="entry name" value="Nucleotide-diphospho-sugar transferases"/>
    <property type="match status" value="1"/>
</dbReference>
<sequence>MGEHMKVVILCGGYGMRIRDVSELKPKPMIEVGGMPILWHIMKTYARYGFKEFVLCLGHHGHVIKEFFYNYEMLSNDFTIELGTKEMEVHPRHDEHGWKVTLVDTGRDAMTGARIKRVEKYLDGDRFMLTYGDAVTDMNIANLLEYHKKHGKVGTVTGVCPPSRYGELIIEDSQVASFREKPAADNNYINGGYFVMEKEFLNYLSDEDSCVLERKPLEQLAGKNNLNVYQHTGFWQCMDTYRDYAYLNELWNKNEALWKQW</sequence>
<dbReference type="Pfam" id="PF00483">
    <property type="entry name" value="NTP_transferase"/>
    <property type="match status" value="1"/>
</dbReference>
<gene>
    <name evidence="2" type="ORF">S01H1_08609</name>
</gene>
<dbReference type="Gene3D" id="3.90.550.10">
    <property type="entry name" value="Spore Coat Polysaccharide Biosynthesis Protein SpsA, Chain A"/>
    <property type="match status" value="1"/>
</dbReference>
<dbReference type="EMBL" id="BARS01004407">
    <property type="protein sequence ID" value="GAF77738.1"/>
    <property type="molecule type" value="Genomic_DNA"/>
</dbReference>
<protein>
    <recommendedName>
        <fullName evidence="1">Nucleotidyl transferase domain-containing protein</fullName>
    </recommendedName>
</protein>
<name>X0S9L4_9ZZZZ</name>
<accession>X0S9L4</accession>